<name>A0ABX2T479_9PROT</name>
<dbReference type="PANTHER" id="PTHR43649:SF12">
    <property type="entry name" value="DIACETYLCHITOBIOSE BINDING PROTEIN DASA"/>
    <property type="match status" value="1"/>
</dbReference>
<organism evidence="3 4">
    <name type="scientific">Azospirillum oleiclasticum</name>
    <dbReference type="NCBI Taxonomy" id="2735135"/>
    <lineage>
        <taxon>Bacteria</taxon>
        <taxon>Pseudomonadati</taxon>
        <taxon>Pseudomonadota</taxon>
        <taxon>Alphaproteobacteria</taxon>
        <taxon>Rhodospirillales</taxon>
        <taxon>Azospirillaceae</taxon>
        <taxon>Azospirillum</taxon>
    </lineage>
</organism>
<comment type="caution">
    <text evidence="3">The sequence shown here is derived from an EMBL/GenBank/DDBJ whole genome shotgun (WGS) entry which is preliminary data.</text>
</comment>
<proteinExistence type="inferred from homology"/>
<evidence type="ECO:0000256" key="2">
    <source>
        <dbReference type="ARBA" id="ARBA00008520"/>
    </source>
</evidence>
<dbReference type="SUPFAM" id="SSF53850">
    <property type="entry name" value="Periplasmic binding protein-like II"/>
    <property type="match status" value="1"/>
</dbReference>
<evidence type="ECO:0000313" key="4">
    <source>
        <dbReference type="Proteomes" id="UP000584642"/>
    </source>
</evidence>
<dbReference type="InterPro" id="IPR006059">
    <property type="entry name" value="SBP"/>
</dbReference>
<dbReference type="Pfam" id="PF01547">
    <property type="entry name" value="SBP_bac_1"/>
    <property type="match status" value="1"/>
</dbReference>
<reference evidence="3 4" key="1">
    <citation type="submission" date="2020-05" db="EMBL/GenBank/DDBJ databases">
        <title>Azospirillum oleiclasticum sp. nov, a nitrogen-fixing and heavy crude oil-emulsifying bacterium isolated from the crude oil of Yumen Oilfield.</title>
        <authorList>
            <person name="Wu D."/>
            <person name="Cai M."/>
            <person name="Zhang X."/>
        </authorList>
    </citation>
    <scope>NUCLEOTIDE SEQUENCE [LARGE SCALE GENOMIC DNA]</scope>
    <source>
        <strain evidence="3 4">ROY-1-1-2</strain>
    </source>
</reference>
<dbReference type="EMBL" id="JABFDB010000001">
    <property type="protein sequence ID" value="NYZ18897.1"/>
    <property type="molecule type" value="Genomic_DNA"/>
</dbReference>
<comment type="subcellular location">
    <subcellularLocation>
        <location evidence="1">Periplasm</location>
    </subcellularLocation>
</comment>
<dbReference type="PANTHER" id="PTHR43649">
    <property type="entry name" value="ARABINOSE-BINDING PROTEIN-RELATED"/>
    <property type="match status" value="1"/>
</dbReference>
<accession>A0ABX2T479</accession>
<protein>
    <submittedName>
        <fullName evidence="3">Carbohydrate ABC transporter substrate-binding protein</fullName>
    </submittedName>
</protein>
<dbReference type="InterPro" id="IPR050490">
    <property type="entry name" value="Bact_solute-bd_prot1"/>
</dbReference>
<comment type="similarity">
    <text evidence="2">Belongs to the bacterial solute-binding protein 1 family.</text>
</comment>
<sequence length="394" mass="43232">MSTITLRGMTWDHPRGYDPLVRGAPLFEAANPGIRIEWEKRSLREFGEAPLDRYAERYDLIIIDHPFAGFAASHSYLIDWSAHLSAEEQAAFAADSVGRSWESYRYKDRVWALPIDAATQVSSFRPDLMDRLGQEPPRTFEEVLHLAERARAKGLAITTTAFPTDAISTVISIAANLGHAIVDDTPVFLPPTIGREVLARFHAIVDAAHPTATSSNPITAYELMTSGDEIAYCVYGYGYTNYSRPAPGKRRLRFTDVPAHGPNGCAGTQLGGTGVAVSALSKNGDAAVRYGKWLCGPAHQGSDYFRLGGQPASLAAWTNPDLNEGCDNFFRNTLATLQSAHVRPRFDGWIPLFEEGGDRATACMKREITDEAFIDWINAEFAHAQERAGVGVRA</sequence>
<dbReference type="Gene3D" id="3.40.190.10">
    <property type="entry name" value="Periplasmic binding protein-like II"/>
    <property type="match status" value="1"/>
</dbReference>
<evidence type="ECO:0000313" key="3">
    <source>
        <dbReference type="EMBL" id="NYZ18897.1"/>
    </source>
</evidence>
<evidence type="ECO:0000256" key="1">
    <source>
        <dbReference type="ARBA" id="ARBA00004418"/>
    </source>
</evidence>
<dbReference type="Proteomes" id="UP000584642">
    <property type="component" value="Unassembled WGS sequence"/>
</dbReference>
<keyword evidence="4" id="KW-1185">Reference proteome</keyword>
<gene>
    <name evidence="3" type="ORF">HND93_04170</name>
</gene>
<dbReference type="RefSeq" id="WP_180280597.1">
    <property type="nucleotide sequence ID" value="NZ_JABFDB010000001.1"/>
</dbReference>